<dbReference type="EMBL" id="OIVN01005190">
    <property type="protein sequence ID" value="SPD21303.1"/>
    <property type="molecule type" value="Genomic_DNA"/>
</dbReference>
<name>A0A2N9IB31_FAGSY</name>
<accession>A0A2N9IB31</accession>
<sequence>MAPSSDLVQAGIEGFSLLEECMGRKARPPLHHRHPHQLPLATTPSNHAKEAIDSNQVAQRYGGVLIVDYRNKKPLAPPHRVVN</sequence>
<reference evidence="2" key="1">
    <citation type="submission" date="2018-02" db="EMBL/GenBank/DDBJ databases">
        <authorList>
            <person name="Cohen D.B."/>
            <person name="Kent A.D."/>
        </authorList>
    </citation>
    <scope>NUCLEOTIDE SEQUENCE</scope>
</reference>
<proteinExistence type="predicted"/>
<evidence type="ECO:0000256" key="1">
    <source>
        <dbReference type="SAM" id="MobiDB-lite"/>
    </source>
</evidence>
<organism evidence="2">
    <name type="scientific">Fagus sylvatica</name>
    <name type="common">Beechnut</name>
    <dbReference type="NCBI Taxonomy" id="28930"/>
    <lineage>
        <taxon>Eukaryota</taxon>
        <taxon>Viridiplantae</taxon>
        <taxon>Streptophyta</taxon>
        <taxon>Embryophyta</taxon>
        <taxon>Tracheophyta</taxon>
        <taxon>Spermatophyta</taxon>
        <taxon>Magnoliopsida</taxon>
        <taxon>eudicotyledons</taxon>
        <taxon>Gunneridae</taxon>
        <taxon>Pentapetalae</taxon>
        <taxon>rosids</taxon>
        <taxon>fabids</taxon>
        <taxon>Fagales</taxon>
        <taxon>Fagaceae</taxon>
        <taxon>Fagus</taxon>
    </lineage>
</organism>
<feature type="region of interest" description="Disordered" evidence="1">
    <location>
        <begin position="27"/>
        <end position="47"/>
    </location>
</feature>
<dbReference type="PANTHER" id="PTHR33484">
    <property type="entry name" value="BNAC07G33360D PROTEIN"/>
    <property type="match status" value="1"/>
</dbReference>
<feature type="compositionally biased region" description="Basic residues" evidence="1">
    <location>
        <begin position="27"/>
        <end position="36"/>
    </location>
</feature>
<protein>
    <submittedName>
        <fullName evidence="2">Uncharacterized protein</fullName>
    </submittedName>
</protein>
<gene>
    <name evidence="2" type="ORF">FSB_LOCUS49185</name>
</gene>
<dbReference type="AlphaFoldDB" id="A0A2N9IB31"/>
<evidence type="ECO:0000313" key="2">
    <source>
        <dbReference type="EMBL" id="SPD21303.1"/>
    </source>
</evidence>